<evidence type="ECO:0000313" key="2">
    <source>
        <dbReference type="Proteomes" id="UP001626536"/>
    </source>
</evidence>
<organism evidence="1 2">
    <name type="scientific">Methylocapsa polymorpha</name>
    <dbReference type="NCBI Taxonomy" id="3080828"/>
    <lineage>
        <taxon>Bacteria</taxon>
        <taxon>Pseudomonadati</taxon>
        <taxon>Pseudomonadota</taxon>
        <taxon>Alphaproteobacteria</taxon>
        <taxon>Hyphomicrobiales</taxon>
        <taxon>Beijerinckiaceae</taxon>
        <taxon>Methylocapsa</taxon>
    </lineage>
</organism>
<name>A0ABZ0HQV7_9HYPH</name>
<keyword evidence="2" id="KW-1185">Reference proteome</keyword>
<dbReference type="Proteomes" id="UP001626536">
    <property type="component" value="Chromosome"/>
</dbReference>
<gene>
    <name evidence="1" type="ORF">RZS28_18180</name>
</gene>
<protein>
    <submittedName>
        <fullName evidence="1">Uncharacterized protein</fullName>
    </submittedName>
</protein>
<evidence type="ECO:0000313" key="1">
    <source>
        <dbReference type="EMBL" id="WOJ89682.1"/>
    </source>
</evidence>
<reference evidence="1 2" key="1">
    <citation type="submission" date="2023-10" db="EMBL/GenBank/DDBJ databases">
        <title>Novel methanotroph of the genus Methylocapsa from a subarctic wetland.</title>
        <authorList>
            <person name="Belova S.E."/>
            <person name="Oshkin I.Y."/>
            <person name="Miroshnikov K."/>
            <person name="Dedysh S.N."/>
        </authorList>
    </citation>
    <scope>NUCLEOTIDE SEQUENCE [LARGE SCALE GENOMIC DNA]</scope>
    <source>
        <strain evidence="1 2">RX1</strain>
    </source>
</reference>
<accession>A0ABZ0HQV7</accession>
<sequence length="81" mass="9171">MLPTMILVDGAPRCVIRPNDKKDLDRFVRNAKKFLLAGNEEAKVTHRPADEMESAKWKEGFDLHKAWGGADDTYIGLPIFN</sequence>
<dbReference type="EMBL" id="CP136862">
    <property type="protein sequence ID" value="WOJ89682.1"/>
    <property type="molecule type" value="Genomic_DNA"/>
</dbReference>
<dbReference type="RefSeq" id="WP_407339126.1">
    <property type="nucleotide sequence ID" value="NZ_CP136862.1"/>
</dbReference>
<proteinExistence type="predicted"/>